<dbReference type="EMBL" id="JBHSCO010000001">
    <property type="protein sequence ID" value="MFC4390028.1"/>
    <property type="molecule type" value="Genomic_DNA"/>
</dbReference>
<dbReference type="SUPFAM" id="SSF103473">
    <property type="entry name" value="MFS general substrate transporter"/>
    <property type="match status" value="1"/>
</dbReference>
<protein>
    <submittedName>
        <fullName evidence="2">MFS transporter</fullName>
    </submittedName>
</protein>
<evidence type="ECO:0000256" key="1">
    <source>
        <dbReference type="SAM" id="Phobius"/>
    </source>
</evidence>
<name>A0ABV8W4P8_9FLAO</name>
<dbReference type="InterPro" id="IPR036259">
    <property type="entry name" value="MFS_trans_sf"/>
</dbReference>
<keyword evidence="1" id="KW-0472">Membrane</keyword>
<feature type="transmembrane region" description="Helical" evidence="1">
    <location>
        <begin position="83"/>
        <end position="101"/>
    </location>
</feature>
<evidence type="ECO:0000313" key="3">
    <source>
        <dbReference type="Proteomes" id="UP001595719"/>
    </source>
</evidence>
<dbReference type="Proteomes" id="UP001595719">
    <property type="component" value="Unassembled WGS sequence"/>
</dbReference>
<comment type="caution">
    <text evidence="2">The sequence shown here is derived from an EMBL/GenBank/DDBJ whole genome shotgun (WGS) entry which is preliminary data.</text>
</comment>
<keyword evidence="1" id="KW-0812">Transmembrane</keyword>
<sequence length="114" mass="12261">MGTFLLPFAFQYTGSSLLSISIVVGFWGIMYGPCFLIGVGHMVSAASDAKEFANSLQTSFGNLGVSLGTSIDGWFINHYGISITPWIGLAFGALAVIVIFWRASLDRAIKAEYL</sequence>
<proteinExistence type="predicted"/>
<dbReference type="Gene3D" id="1.20.1250.20">
    <property type="entry name" value="MFS general substrate transporter like domains"/>
    <property type="match status" value="1"/>
</dbReference>
<keyword evidence="3" id="KW-1185">Reference proteome</keyword>
<reference evidence="3" key="1">
    <citation type="journal article" date="2019" name="Int. J. Syst. Evol. Microbiol.">
        <title>The Global Catalogue of Microorganisms (GCM) 10K type strain sequencing project: providing services to taxonomists for standard genome sequencing and annotation.</title>
        <authorList>
            <consortium name="The Broad Institute Genomics Platform"/>
            <consortium name="The Broad Institute Genome Sequencing Center for Infectious Disease"/>
            <person name="Wu L."/>
            <person name="Ma J."/>
        </authorList>
    </citation>
    <scope>NUCLEOTIDE SEQUENCE [LARGE SCALE GENOMIC DNA]</scope>
    <source>
        <strain evidence="3">CGMCC 1.15345</strain>
    </source>
</reference>
<evidence type="ECO:0000313" key="2">
    <source>
        <dbReference type="EMBL" id="MFC4390028.1"/>
    </source>
</evidence>
<feature type="transmembrane region" description="Helical" evidence="1">
    <location>
        <begin position="20"/>
        <end position="39"/>
    </location>
</feature>
<keyword evidence="1" id="KW-1133">Transmembrane helix</keyword>
<accession>A0ABV8W4P8</accession>
<gene>
    <name evidence="2" type="ORF">ACFOY0_03375</name>
</gene>
<dbReference type="RefSeq" id="WP_179003763.1">
    <property type="nucleotide sequence ID" value="NZ_JBHSCO010000001.1"/>
</dbReference>
<organism evidence="2 3">
    <name type="scientific">Flavobacterium quisquiliarum</name>
    <dbReference type="NCBI Taxonomy" id="1834436"/>
    <lineage>
        <taxon>Bacteria</taxon>
        <taxon>Pseudomonadati</taxon>
        <taxon>Bacteroidota</taxon>
        <taxon>Flavobacteriia</taxon>
        <taxon>Flavobacteriales</taxon>
        <taxon>Flavobacteriaceae</taxon>
        <taxon>Flavobacterium</taxon>
    </lineage>
</organism>